<dbReference type="Proteomes" id="UP000243528">
    <property type="component" value="Unassembled WGS sequence"/>
</dbReference>
<dbReference type="InterPro" id="IPR010982">
    <property type="entry name" value="Lambda_DNA-bd_dom_sf"/>
</dbReference>
<dbReference type="OrthoDB" id="4517420at2"/>
<dbReference type="InterPro" id="IPR001387">
    <property type="entry name" value="Cro/C1-type_HTH"/>
</dbReference>
<dbReference type="EMBL" id="PYGE01000028">
    <property type="protein sequence ID" value="PSK95750.1"/>
    <property type="molecule type" value="Genomic_DNA"/>
</dbReference>
<evidence type="ECO:0000313" key="3">
    <source>
        <dbReference type="Proteomes" id="UP000243528"/>
    </source>
</evidence>
<keyword evidence="2" id="KW-0238">DNA-binding</keyword>
<gene>
    <name evidence="2" type="ORF">CLV30_1282</name>
</gene>
<accession>A0A2P8DEW1</accession>
<organism evidence="2 3">
    <name type="scientific">Haloactinopolyspora alba</name>
    <dbReference type="NCBI Taxonomy" id="648780"/>
    <lineage>
        <taxon>Bacteria</taxon>
        <taxon>Bacillati</taxon>
        <taxon>Actinomycetota</taxon>
        <taxon>Actinomycetes</taxon>
        <taxon>Jiangellales</taxon>
        <taxon>Jiangellaceae</taxon>
        <taxon>Haloactinopolyspora</taxon>
    </lineage>
</organism>
<dbReference type="PROSITE" id="PS50943">
    <property type="entry name" value="HTH_CROC1"/>
    <property type="match status" value="1"/>
</dbReference>
<dbReference type="SMART" id="SM00530">
    <property type="entry name" value="HTH_XRE"/>
    <property type="match status" value="1"/>
</dbReference>
<dbReference type="RefSeq" id="WP_106539757.1">
    <property type="nucleotide sequence ID" value="NZ_PYGE01000028.1"/>
</dbReference>
<proteinExistence type="predicted"/>
<sequence>MAERRVELADARRMAGYTQEGLAEALHVERTTVQRWESGHSRPQPYLWPKLAELLDRTPAELRGLLGRVDRAQHAPAHDHADVQSHAHTGTLSQIAEQPTGPVDPRVIDTFIDLREALVAADSLLGPGNLVHSAAEQIANLSRLVSRADPATRGRLFEVGALYAEFCGWLADDLGKVEDGKAWSRRALEWAHSGGSADVTGYVLMRMSQQAQLVGDRAQASTLAYSAMRYDTSVKSVLVRASLHQQAAHACALDGDEGAALSNIDAAYDLSGRELDERDPYSLSVHCTPVYVTVQRAAVLGTLGDHLRALEEYDRVLADWPPDFHREKGLHLARRTLAAARAGVPDAAVESGTAALDIALGTRSRRTMRELAKSAAHMRTWGPVAGVEEFLEAVATKGEAEWVH</sequence>
<feature type="domain" description="HTH cro/C1-type" evidence="1">
    <location>
        <begin position="8"/>
        <end position="62"/>
    </location>
</feature>
<dbReference type="AlphaFoldDB" id="A0A2P8DEW1"/>
<protein>
    <submittedName>
        <fullName evidence="2">DNA-binding XRE family transcriptional regulator</fullName>
    </submittedName>
</protein>
<evidence type="ECO:0000313" key="2">
    <source>
        <dbReference type="EMBL" id="PSK95750.1"/>
    </source>
</evidence>
<name>A0A2P8DEW1_9ACTN</name>
<evidence type="ECO:0000259" key="1">
    <source>
        <dbReference type="PROSITE" id="PS50943"/>
    </source>
</evidence>
<dbReference type="Pfam" id="PF01381">
    <property type="entry name" value="HTH_3"/>
    <property type="match status" value="1"/>
</dbReference>
<keyword evidence="3" id="KW-1185">Reference proteome</keyword>
<reference evidence="2 3" key="1">
    <citation type="submission" date="2018-03" db="EMBL/GenBank/DDBJ databases">
        <title>Genomic Encyclopedia of Archaeal and Bacterial Type Strains, Phase II (KMG-II): from individual species to whole genera.</title>
        <authorList>
            <person name="Goeker M."/>
        </authorList>
    </citation>
    <scope>NUCLEOTIDE SEQUENCE [LARGE SCALE GENOMIC DNA]</scope>
    <source>
        <strain evidence="2 3">DSM 45211</strain>
    </source>
</reference>
<dbReference type="CDD" id="cd00093">
    <property type="entry name" value="HTH_XRE"/>
    <property type="match status" value="1"/>
</dbReference>
<dbReference type="GO" id="GO:0003677">
    <property type="term" value="F:DNA binding"/>
    <property type="evidence" value="ECO:0007669"/>
    <property type="project" value="UniProtKB-KW"/>
</dbReference>
<comment type="caution">
    <text evidence="2">The sequence shown here is derived from an EMBL/GenBank/DDBJ whole genome shotgun (WGS) entry which is preliminary data.</text>
</comment>
<dbReference type="SUPFAM" id="SSF47413">
    <property type="entry name" value="lambda repressor-like DNA-binding domains"/>
    <property type="match status" value="1"/>
</dbReference>
<dbReference type="Gene3D" id="1.10.260.40">
    <property type="entry name" value="lambda repressor-like DNA-binding domains"/>
    <property type="match status" value="1"/>
</dbReference>